<feature type="transmembrane region" description="Helical" evidence="1">
    <location>
        <begin position="56"/>
        <end position="78"/>
    </location>
</feature>
<protein>
    <submittedName>
        <fullName evidence="3">CPBP family intramembrane glutamic endopeptidase</fullName>
        <ecNumber evidence="3">3.4.-.-</ecNumber>
    </submittedName>
</protein>
<evidence type="ECO:0000259" key="2">
    <source>
        <dbReference type="Pfam" id="PF02517"/>
    </source>
</evidence>
<keyword evidence="3" id="KW-0378">Hydrolase</keyword>
<dbReference type="GO" id="GO:0016787">
    <property type="term" value="F:hydrolase activity"/>
    <property type="evidence" value="ECO:0007669"/>
    <property type="project" value="UniProtKB-KW"/>
</dbReference>
<keyword evidence="1" id="KW-1133">Transmembrane helix</keyword>
<gene>
    <name evidence="3" type="ORF">K5L39_22990</name>
</gene>
<organism evidence="3 4">
    <name type="scientific">[Mycobacterium] vasticus</name>
    <dbReference type="NCBI Taxonomy" id="2875777"/>
    <lineage>
        <taxon>Bacteria</taxon>
        <taxon>Bacillati</taxon>
        <taxon>Actinomycetota</taxon>
        <taxon>Actinomycetes</taxon>
        <taxon>Mycobacteriales</taxon>
        <taxon>Mycobacteriaceae</taxon>
        <taxon>Mycolicibacter</taxon>
    </lineage>
</organism>
<dbReference type="Pfam" id="PF02517">
    <property type="entry name" value="Rce1-like"/>
    <property type="match status" value="1"/>
</dbReference>
<reference evidence="3 4" key="1">
    <citation type="submission" date="2023-12" db="EMBL/GenBank/DDBJ databases">
        <title>Description of new species of Mycobacterium terrae complex isolated from sewage at the Sao Paulo Zoological Park Foundation in Brazil.</title>
        <authorList>
            <person name="Romagnoli C.L."/>
            <person name="Conceicao E.C."/>
            <person name="Machado E."/>
            <person name="Barreto L.B.P.F."/>
            <person name="Sharma A."/>
            <person name="Silva N.M."/>
            <person name="Marques L.E."/>
            <person name="Juliana M.A."/>
            <person name="Lourenco M.C.S."/>
            <person name="Digiampietri L.A."/>
            <person name="Suffys P.N."/>
            <person name="Viana-Niero C."/>
        </authorList>
    </citation>
    <scope>NUCLEOTIDE SEQUENCE [LARGE SCALE GENOMIC DNA]</scope>
    <source>
        <strain evidence="3 4">MYC017</strain>
    </source>
</reference>
<name>A0ABU5Z7Y8_9MYCO</name>
<proteinExistence type="predicted"/>
<dbReference type="EMBL" id="JAYJJQ010000048">
    <property type="protein sequence ID" value="MEB3072043.1"/>
    <property type="molecule type" value="Genomic_DNA"/>
</dbReference>
<keyword evidence="1" id="KW-0812">Transmembrane</keyword>
<feature type="transmembrane region" description="Helical" evidence="1">
    <location>
        <begin position="268"/>
        <end position="285"/>
    </location>
</feature>
<feature type="transmembrane region" description="Helical" evidence="1">
    <location>
        <begin position="23"/>
        <end position="44"/>
    </location>
</feature>
<comment type="caution">
    <text evidence="3">The sequence shown here is derived from an EMBL/GenBank/DDBJ whole genome shotgun (WGS) entry which is preliminary data.</text>
</comment>
<feature type="transmembrane region" description="Helical" evidence="1">
    <location>
        <begin position="240"/>
        <end position="261"/>
    </location>
</feature>
<evidence type="ECO:0000313" key="4">
    <source>
        <dbReference type="Proteomes" id="UP001299283"/>
    </source>
</evidence>
<keyword evidence="4" id="KW-1185">Reference proteome</keyword>
<feature type="transmembrane region" description="Helical" evidence="1">
    <location>
        <begin position="134"/>
        <end position="154"/>
    </location>
</feature>
<feature type="domain" description="CAAX prenyl protease 2/Lysostaphin resistance protein A-like" evidence="2">
    <location>
        <begin position="181"/>
        <end position="281"/>
    </location>
</feature>
<feature type="transmembrane region" description="Helical" evidence="1">
    <location>
        <begin position="291"/>
        <end position="315"/>
    </location>
</feature>
<dbReference type="InterPro" id="IPR003675">
    <property type="entry name" value="Rce1/LyrA-like_dom"/>
</dbReference>
<keyword evidence="1" id="KW-0472">Membrane</keyword>
<evidence type="ECO:0000313" key="3">
    <source>
        <dbReference type="EMBL" id="MEB3072043.1"/>
    </source>
</evidence>
<feature type="transmembrane region" description="Helical" evidence="1">
    <location>
        <begin position="90"/>
        <end position="114"/>
    </location>
</feature>
<feature type="transmembrane region" description="Helical" evidence="1">
    <location>
        <begin position="215"/>
        <end position="234"/>
    </location>
</feature>
<accession>A0ABU5Z7Y8</accession>
<evidence type="ECO:0000256" key="1">
    <source>
        <dbReference type="SAM" id="Phobius"/>
    </source>
</evidence>
<dbReference type="Proteomes" id="UP001299283">
    <property type="component" value="Unassembled WGS sequence"/>
</dbReference>
<dbReference type="RefSeq" id="WP_329779795.1">
    <property type="nucleotide sequence ID" value="NZ_JAYJJQ010000048.1"/>
</dbReference>
<dbReference type="EC" id="3.4.-.-" evidence="3"/>
<sequence length="371" mass="38807">MRILLMLWWTGCAIQTWIGDPWWRMPGVGVVMMTAATIFVVLLWQCSPRGRGVRAGVYVSALVALQSPAVVSAVWPLLPEHPPIVVRPSAVSAAVTAAAAVMAVTAWLLVRAWLSAGRRSYVSHRPARAWRDTAGLAALVIALYFLADIAAHGLKAGAQAAFGVEGMSGYPDVPGSGFAAFGWALATYAPAGAVEEPVYVGLLALLWPRLRARTFIPLALVSSLARASMHVYYAAGATPLVAAIGAVVLWCAVWSSASLLLIYRSRMLWPVIVGHGLLNAVGVVGDDYRLGGVLLTAVVMTVPPAALGVLSFAGLRYGLVTYGPRLRAAAVRRSWVRPLSGIGGGAASAANAGLVVQVEGGGQAAVDRDRG</sequence>